<dbReference type="OrthoDB" id="29523at2759"/>
<protein>
    <submittedName>
        <fullName evidence="5">G-patch domain-containing protein</fullName>
    </submittedName>
</protein>
<evidence type="ECO:0000313" key="4">
    <source>
        <dbReference type="Proteomes" id="UP000274429"/>
    </source>
</evidence>
<gene>
    <name evidence="3" type="ORF">TTAC_LOCUS8710</name>
</gene>
<feature type="region of interest" description="Disordered" evidence="1">
    <location>
        <begin position="141"/>
        <end position="163"/>
    </location>
</feature>
<feature type="region of interest" description="Disordered" evidence="1">
    <location>
        <begin position="92"/>
        <end position="114"/>
    </location>
</feature>
<dbReference type="Pfam" id="PF01585">
    <property type="entry name" value="G-patch"/>
    <property type="match status" value="1"/>
</dbReference>
<dbReference type="PANTHER" id="PTHR23149:SF27">
    <property type="entry name" value="PIN2_TERF1-INTERACTING TELOMERASE INHIBITOR 1"/>
    <property type="match status" value="1"/>
</dbReference>
<evidence type="ECO:0000259" key="2">
    <source>
        <dbReference type="PROSITE" id="PS50174"/>
    </source>
</evidence>
<evidence type="ECO:0000313" key="5">
    <source>
        <dbReference type="WBParaSite" id="TTAC_0000872501-mRNA-1"/>
    </source>
</evidence>
<proteinExistence type="predicted"/>
<feature type="region of interest" description="Disordered" evidence="1">
    <location>
        <begin position="198"/>
        <end position="233"/>
    </location>
</feature>
<dbReference type="WBParaSite" id="TTAC_0000872501-mRNA-1">
    <property type="protein sequence ID" value="TTAC_0000872501-mRNA-1"/>
    <property type="gene ID" value="TTAC_0000872501"/>
</dbReference>
<dbReference type="SMART" id="SM00443">
    <property type="entry name" value="G_patch"/>
    <property type="match status" value="1"/>
</dbReference>
<organism evidence="5">
    <name type="scientific">Hydatigena taeniaeformis</name>
    <name type="common">Feline tapeworm</name>
    <name type="synonym">Taenia taeniaeformis</name>
    <dbReference type="NCBI Taxonomy" id="6205"/>
    <lineage>
        <taxon>Eukaryota</taxon>
        <taxon>Metazoa</taxon>
        <taxon>Spiralia</taxon>
        <taxon>Lophotrochozoa</taxon>
        <taxon>Platyhelminthes</taxon>
        <taxon>Cestoda</taxon>
        <taxon>Eucestoda</taxon>
        <taxon>Cyclophyllidea</taxon>
        <taxon>Taeniidae</taxon>
        <taxon>Hydatigera</taxon>
    </lineage>
</organism>
<dbReference type="PANTHER" id="PTHR23149">
    <property type="entry name" value="G PATCH DOMAIN CONTAINING PROTEIN"/>
    <property type="match status" value="1"/>
</dbReference>
<dbReference type="AlphaFoldDB" id="A0A158RF34"/>
<keyword evidence="4" id="KW-1185">Reference proteome</keyword>
<reference evidence="3 4" key="2">
    <citation type="submission" date="2018-11" db="EMBL/GenBank/DDBJ databases">
        <authorList>
            <consortium name="Pathogen Informatics"/>
        </authorList>
    </citation>
    <scope>NUCLEOTIDE SEQUENCE [LARGE SCALE GENOMIC DNA]</scope>
</reference>
<dbReference type="GO" id="GO:0003676">
    <property type="term" value="F:nucleic acid binding"/>
    <property type="evidence" value="ECO:0007669"/>
    <property type="project" value="InterPro"/>
</dbReference>
<feature type="domain" description="G-patch" evidence="2">
    <location>
        <begin position="25"/>
        <end position="71"/>
    </location>
</feature>
<name>A0A158RF34_HYDTA</name>
<evidence type="ECO:0000256" key="1">
    <source>
        <dbReference type="SAM" id="MobiDB-lite"/>
    </source>
</evidence>
<dbReference type="EMBL" id="UYWX01020567">
    <property type="protein sequence ID" value="VDM33342.1"/>
    <property type="molecule type" value="Genomic_DNA"/>
</dbReference>
<dbReference type="InterPro" id="IPR050656">
    <property type="entry name" value="PINX1"/>
</dbReference>
<accession>A0A158RF34</accession>
<dbReference type="GO" id="GO:0005730">
    <property type="term" value="C:nucleolus"/>
    <property type="evidence" value="ECO:0007669"/>
    <property type="project" value="TreeGrafter"/>
</dbReference>
<dbReference type="InterPro" id="IPR000467">
    <property type="entry name" value="G_patch_dom"/>
</dbReference>
<evidence type="ECO:0000313" key="3">
    <source>
        <dbReference type="EMBL" id="VDM33342.1"/>
    </source>
</evidence>
<dbReference type="STRING" id="6205.A0A158RF34"/>
<dbReference type="GO" id="GO:0010521">
    <property type="term" value="F:telomerase inhibitor activity"/>
    <property type="evidence" value="ECO:0007669"/>
    <property type="project" value="TreeGrafter"/>
</dbReference>
<dbReference type="PROSITE" id="PS50174">
    <property type="entry name" value="G_PATCH"/>
    <property type="match status" value="1"/>
</dbReference>
<dbReference type="Proteomes" id="UP000274429">
    <property type="component" value="Unassembled WGS sequence"/>
</dbReference>
<reference evidence="5" key="1">
    <citation type="submission" date="2016-04" db="UniProtKB">
        <authorList>
            <consortium name="WormBaseParasite"/>
        </authorList>
    </citation>
    <scope>IDENTIFICATION</scope>
</reference>
<sequence length="269" mass="29576">MAFINPKRMGTYTLTPAGTSIATDDSNVGQQMLRKMGWSPQSGLGKNGNGAVEPVKASCNYGRKGLGKVPTQFSTGMVQQSVFNTILQSLTKHKSSVGPGKKTKLEDKSKQSQSRVHYGKFVRAKDVSQYSQKSLKIILGGPVGRTQNSPEHGIAPSPPENNWPRDASIKQEFGVKTYSSSTDMASYFSLKRRAVKSDTEGLEARKRARLTPPNDEDKEGKPTFEDQIEATEGHTRRKMTRLCLTLFSLEQSTAFSSSNVHSLSGYPFY</sequence>